<dbReference type="Pfam" id="PF01987">
    <property type="entry name" value="AIM24"/>
    <property type="match status" value="1"/>
</dbReference>
<evidence type="ECO:0000313" key="3">
    <source>
        <dbReference type="Proteomes" id="UP000536179"/>
    </source>
</evidence>
<dbReference type="InterPro" id="IPR002838">
    <property type="entry name" value="AIM24"/>
</dbReference>
<dbReference type="RefSeq" id="WP_184304861.1">
    <property type="nucleotide sequence ID" value="NZ_JACHXU010000006.1"/>
</dbReference>
<reference evidence="2 3" key="1">
    <citation type="submission" date="2020-08" db="EMBL/GenBank/DDBJ databases">
        <title>Genomic Encyclopedia of Type Strains, Phase III (KMG-III): the genomes of soil and plant-associated and newly described type strains.</title>
        <authorList>
            <person name="Whitman W."/>
        </authorList>
    </citation>
    <scope>NUCLEOTIDE SEQUENCE [LARGE SCALE GENOMIC DNA]</scope>
    <source>
        <strain evidence="2 3">CECT 8075</strain>
    </source>
</reference>
<dbReference type="PANTHER" id="PTHR43657:SF1">
    <property type="entry name" value="ALTERED INHERITANCE OF MITOCHONDRIA PROTEIN 24, MITOCHONDRIAL"/>
    <property type="match status" value="1"/>
</dbReference>
<evidence type="ECO:0000313" key="2">
    <source>
        <dbReference type="EMBL" id="MBB3206394.1"/>
    </source>
</evidence>
<accession>A0A7W5H5G0</accession>
<dbReference type="Proteomes" id="UP000536179">
    <property type="component" value="Unassembled WGS sequence"/>
</dbReference>
<protein>
    <submittedName>
        <fullName evidence="2">Uncharacterized protein (TIGR00266 family)</fullName>
    </submittedName>
</protein>
<sequence length="257" mass="28009">MQFQVQHSPVFSTLEISLEQNEYVVAQPNSMLTMTAGIKIAAHIGRQSPTDPPESSHDSVDPLESHDGVRPIAKPPKKHSWSGGFKSLLGGESFFTAEFRAKSDGEQVVLAPDSYGDIVVLNIEGDSGYYLTRGSYLANTGQTNIRTTYGGLKGLMSRKGLFLMHAAGVGHVFCQSYGSVVHRELAVDETIYVDNRFMVAFSDTVTYKLVKATESVRDSLMSGEGLVNRYTGPGHVYYQTRGKPSGGFLSVLLEAVF</sequence>
<dbReference type="NCBIfam" id="TIGR00266">
    <property type="entry name" value="TIGR00266 family protein"/>
    <property type="match status" value="1"/>
</dbReference>
<dbReference type="AlphaFoldDB" id="A0A7W5H5G0"/>
<gene>
    <name evidence="2" type="ORF">FHS27_002203</name>
</gene>
<dbReference type="InterPro" id="IPR036983">
    <property type="entry name" value="AIM24_sf"/>
</dbReference>
<comment type="caution">
    <text evidence="2">The sequence shown here is derived from an EMBL/GenBank/DDBJ whole genome shotgun (WGS) entry which is preliminary data.</text>
</comment>
<feature type="compositionally biased region" description="Basic and acidic residues" evidence="1">
    <location>
        <begin position="54"/>
        <end position="69"/>
    </location>
</feature>
<dbReference type="SUPFAM" id="SSF51219">
    <property type="entry name" value="TRAP-like"/>
    <property type="match status" value="1"/>
</dbReference>
<name>A0A7W5H5G0_9BACT</name>
<dbReference type="Gene3D" id="3.60.160.10">
    <property type="entry name" value="Mitochondrial biogenesis AIM24"/>
    <property type="match status" value="1"/>
</dbReference>
<proteinExistence type="predicted"/>
<dbReference type="PANTHER" id="PTHR43657">
    <property type="entry name" value="TRYPTOPHAN RNA-BINDING ATTENUATOR PROTEIN-LIKE PROTEIN"/>
    <property type="match status" value="1"/>
</dbReference>
<dbReference type="InterPro" id="IPR016031">
    <property type="entry name" value="Trp_RNA-bd_attenuator-like_dom"/>
</dbReference>
<dbReference type="EMBL" id="JACHXU010000006">
    <property type="protein sequence ID" value="MBB3206394.1"/>
    <property type="molecule type" value="Genomic_DNA"/>
</dbReference>
<organism evidence="2 3">
    <name type="scientific">Aporhodopirellula rubra</name>
    <dbReference type="NCBI Taxonomy" id="980271"/>
    <lineage>
        <taxon>Bacteria</taxon>
        <taxon>Pseudomonadati</taxon>
        <taxon>Planctomycetota</taxon>
        <taxon>Planctomycetia</taxon>
        <taxon>Pirellulales</taxon>
        <taxon>Pirellulaceae</taxon>
        <taxon>Aporhodopirellula</taxon>
    </lineage>
</organism>
<feature type="region of interest" description="Disordered" evidence="1">
    <location>
        <begin position="45"/>
        <end position="80"/>
    </location>
</feature>
<keyword evidence="3" id="KW-1185">Reference proteome</keyword>
<evidence type="ECO:0000256" key="1">
    <source>
        <dbReference type="SAM" id="MobiDB-lite"/>
    </source>
</evidence>